<comment type="cofactor">
    <cofactor evidence="11">
        <name>(R)-lipoate</name>
        <dbReference type="ChEBI" id="CHEBI:83088"/>
    </cofactor>
    <text evidence="11">Binds 1 lipoyl cofactor covalently.</text>
</comment>
<dbReference type="GO" id="GO:0045252">
    <property type="term" value="C:oxoglutarate dehydrogenase complex"/>
    <property type="evidence" value="ECO:0007669"/>
    <property type="project" value="UniProtKB-UniRule"/>
</dbReference>
<feature type="region of interest" description="Disordered" evidence="12">
    <location>
        <begin position="85"/>
        <end position="104"/>
    </location>
</feature>
<dbReference type="InterPro" id="IPR036625">
    <property type="entry name" value="E3-bd_dom_sf"/>
</dbReference>
<evidence type="ECO:0000256" key="9">
    <source>
        <dbReference type="ARBA" id="ARBA00023315"/>
    </source>
</evidence>
<dbReference type="PATRIC" id="fig|394096.3.peg.6424"/>
<proteinExistence type="inferred from homology"/>
<gene>
    <name evidence="15" type="ORF">DB31_2088</name>
</gene>
<dbReference type="Gene3D" id="4.10.320.10">
    <property type="entry name" value="E3-binding domain"/>
    <property type="match status" value="1"/>
</dbReference>
<keyword evidence="7 11" id="KW-0808">Transferase</keyword>
<dbReference type="PANTHER" id="PTHR43416">
    <property type="entry name" value="DIHYDROLIPOYLLYSINE-RESIDUE SUCCINYLTRANSFERASE COMPONENT OF 2-OXOGLUTARATE DEHYDROGENASE COMPLEX, MITOCHONDRIAL-RELATED"/>
    <property type="match status" value="1"/>
</dbReference>
<comment type="pathway">
    <text evidence="2 11">Amino-acid degradation; L-lysine degradation via saccharopine pathway; glutaryl-CoA from L-lysine: step 6/6.</text>
</comment>
<dbReference type="InterPro" id="IPR001078">
    <property type="entry name" value="2-oxoacid_DH_actylTfrase"/>
</dbReference>
<dbReference type="RefSeq" id="WP_044194332.1">
    <property type="nucleotide sequence ID" value="NZ_JMCB01000014.1"/>
</dbReference>
<dbReference type="InterPro" id="IPR004167">
    <property type="entry name" value="PSBD"/>
</dbReference>
<dbReference type="PROSITE" id="PS50968">
    <property type="entry name" value="BIOTINYL_LIPOYL"/>
    <property type="match status" value="1"/>
</dbReference>
<dbReference type="PROSITE" id="PS00189">
    <property type="entry name" value="LIPOYL"/>
    <property type="match status" value="1"/>
</dbReference>
<evidence type="ECO:0000256" key="3">
    <source>
        <dbReference type="ARBA" id="ARBA00007317"/>
    </source>
</evidence>
<dbReference type="SUPFAM" id="SSF51230">
    <property type="entry name" value="Single hybrid motif"/>
    <property type="match status" value="1"/>
</dbReference>
<dbReference type="Gene3D" id="2.40.50.100">
    <property type="match status" value="1"/>
</dbReference>
<dbReference type="InterPro" id="IPR003016">
    <property type="entry name" value="2-oxoA_DH_lipoyl-BS"/>
</dbReference>
<comment type="similarity">
    <text evidence="3 11">Belongs to the 2-oxoacid dehydrogenase family.</text>
</comment>
<comment type="caution">
    <text evidence="15">The sequence shown here is derived from an EMBL/GenBank/DDBJ whole genome shotgun (WGS) entry which is preliminary data.</text>
</comment>
<dbReference type="Pfam" id="PF00364">
    <property type="entry name" value="Biotin_lipoyl"/>
    <property type="match status" value="1"/>
</dbReference>
<dbReference type="UniPathway" id="UPA00868">
    <property type="reaction ID" value="UER00840"/>
</dbReference>
<evidence type="ECO:0000259" key="13">
    <source>
        <dbReference type="PROSITE" id="PS50968"/>
    </source>
</evidence>
<comment type="function">
    <text evidence="1 11">E2 component of the 2-oxoglutarate dehydrogenase (OGDH) complex which catalyzes the second step in the conversion of 2-oxoglutarate to succinyl-CoA and CO(2).</text>
</comment>
<dbReference type="STRING" id="394096.DB31_2088"/>
<sequence>MAVELKVPPLGESITEAVVGKWNKKKGDTVSADEPVVMLETDKVTIDVPAPAAGALAQISFKEGDKVRVGEVLGLIDAAGATAAASAPQAAPPPPKAAEPAPAREKPITPTAQNIATANNVDVSQLQGAGHRITKDDVLGQLSKGPQAPAPSAPAVPAGPRPNAAREERVRMTPLRKRVAERLIQAQSTAAILTTFNEVDMGDVMALRKKYNDKFQAKHGVKLGFMSFFVRASIEALKAFPQINAEIEGDDVVFKHYYDIGVAVSGSRGLVVPVVRDADKLSLAELEKQIGELGVRARNDKLTMADLQGGTFTISNGGIFGSMLSTPILNPPQTGILGMHNIVERAVVKDGQIVIRPIMYVALSYDHRLVDGREAVQFLVRVKECIEDPERLLLEV</sequence>
<dbReference type="NCBIfam" id="TIGR01347">
    <property type="entry name" value="sucB"/>
    <property type="match status" value="1"/>
</dbReference>
<dbReference type="Proteomes" id="UP000028725">
    <property type="component" value="Unassembled WGS sequence"/>
</dbReference>
<dbReference type="InterPro" id="IPR050537">
    <property type="entry name" value="2-oxoacid_dehydrogenase"/>
</dbReference>
<dbReference type="GO" id="GO:0033512">
    <property type="term" value="P:L-lysine catabolic process to acetyl-CoA via saccharopine"/>
    <property type="evidence" value="ECO:0007669"/>
    <property type="project" value="UniProtKB-UniRule"/>
</dbReference>
<reference evidence="15 16" key="1">
    <citation type="submission" date="2014-04" db="EMBL/GenBank/DDBJ databases">
        <title>Genome assembly of Hyalangium minutum DSM 14724.</title>
        <authorList>
            <person name="Sharma G."/>
            <person name="Subramanian S."/>
        </authorList>
    </citation>
    <scope>NUCLEOTIDE SEQUENCE [LARGE SCALE GENOMIC DNA]</scope>
    <source>
        <strain evidence="15 16">DSM 14724</strain>
    </source>
</reference>
<keyword evidence="9 11" id="KW-0012">Acyltransferase</keyword>
<evidence type="ECO:0000256" key="12">
    <source>
        <dbReference type="SAM" id="MobiDB-lite"/>
    </source>
</evidence>
<dbReference type="Pfam" id="PF02817">
    <property type="entry name" value="E3_binding"/>
    <property type="match status" value="1"/>
</dbReference>
<dbReference type="AlphaFoldDB" id="A0A085W9D1"/>
<dbReference type="GO" id="GO:0005829">
    <property type="term" value="C:cytosol"/>
    <property type="evidence" value="ECO:0007669"/>
    <property type="project" value="TreeGrafter"/>
</dbReference>
<feature type="region of interest" description="Disordered" evidence="12">
    <location>
        <begin position="141"/>
        <end position="171"/>
    </location>
</feature>
<evidence type="ECO:0000313" key="16">
    <source>
        <dbReference type="Proteomes" id="UP000028725"/>
    </source>
</evidence>
<evidence type="ECO:0000256" key="8">
    <source>
        <dbReference type="ARBA" id="ARBA00022823"/>
    </source>
</evidence>
<feature type="domain" description="Peripheral subunit-binding (PSBD)" evidence="14">
    <location>
        <begin position="107"/>
        <end position="142"/>
    </location>
</feature>
<keyword evidence="8 11" id="KW-0450">Lipoyl</keyword>
<name>A0A085W9D1_9BACT</name>
<dbReference type="GO" id="GO:0004149">
    <property type="term" value="F:dihydrolipoyllysine-residue succinyltransferase activity"/>
    <property type="evidence" value="ECO:0007669"/>
    <property type="project" value="UniProtKB-UniRule"/>
</dbReference>
<evidence type="ECO:0000256" key="10">
    <source>
        <dbReference type="ARBA" id="ARBA00052761"/>
    </source>
</evidence>
<feature type="domain" description="Lipoyl-binding" evidence="13">
    <location>
        <begin position="2"/>
        <end position="77"/>
    </location>
</feature>
<dbReference type="InterPro" id="IPR023213">
    <property type="entry name" value="CAT-like_dom_sf"/>
</dbReference>
<dbReference type="OrthoDB" id="9805770at2"/>
<dbReference type="EMBL" id="JMCB01000014">
    <property type="protein sequence ID" value="KFE64294.1"/>
    <property type="molecule type" value="Genomic_DNA"/>
</dbReference>
<dbReference type="InterPro" id="IPR011053">
    <property type="entry name" value="Single_hybrid_motif"/>
</dbReference>
<accession>A0A085W9D1</accession>
<comment type="catalytic activity">
    <reaction evidence="10 11">
        <text>N(6)-[(R)-dihydrolipoyl]-L-lysyl-[protein] + succinyl-CoA = N(6)-[(R)-S(8)-succinyldihydrolipoyl]-L-lysyl-[protein] + CoA</text>
        <dbReference type="Rhea" id="RHEA:15213"/>
        <dbReference type="Rhea" id="RHEA-COMP:10475"/>
        <dbReference type="Rhea" id="RHEA-COMP:20092"/>
        <dbReference type="ChEBI" id="CHEBI:57287"/>
        <dbReference type="ChEBI" id="CHEBI:57292"/>
        <dbReference type="ChEBI" id="CHEBI:83100"/>
        <dbReference type="ChEBI" id="CHEBI:83120"/>
        <dbReference type="EC" id="2.3.1.61"/>
    </reaction>
</comment>
<dbReference type="FunFam" id="3.30.559.10:FF:000007">
    <property type="entry name" value="Dihydrolipoamide acetyltransferase component of pyruvate dehydrogenase complex"/>
    <property type="match status" value="1"/>
</dbReference>
<keyword evidence="16" id="KW-1185">Reference proteome</keyword>
<evidence type="ECO:0000256" key="2">
    <source>
        <dbReference type="ARBA" id="ARBA00005145"/>
    </source>
</evidence>
<evidence type="ECO:0000256" key="7">
    <source>
        <dbReference type="ARBA" id="ARBA00022679"/>
    </source>
</evidence>
<dbReference type="PROSITE" id="PS51826">
    <property type="entry name" value="PSBD"/>
    <property type="match status" value="1"/>
</dbReference>
<protein>
    <recommendedName>
        <fullName evidence="5 11">Dihydrolipoyllysine-residue succinyltransferase component of 2-oxoglutarate dehydrogenase complex</fullName>
        <ecNumber evidence="4 11">2.3.1.61</ecNumber>
    </recommendedName>
    <alternativeName>
        <fullName evidence="11">2-oxoglutarate dehydrogenase complex component E2</fullName>
    </alternativeName>
</protein>
<evidence type="ECO:0000256" key="6">
    <source>
        <dbReference type="ARBA" id="ARBA00022532"/>
    </source>
</evidence>
<dbReference type="EC" id="2.3.1.61" evidence="4 11"/>
<evidence type="ECO:0000313" key="15">
    <source>
        <dbReference type="EMBL" id="KFE64294.1"/>
    </source>
</evidence>
<dbReference type="SUPFAM" id="SSF52777">
    <property type="entry name" value="CoA-dependent acyltransferases"/>
    <property type="match status" value="1"/>
</dbReference>
<dbReference type="Pfam" id="PF00198">
    <property type="entry name" value="2-oxoacid_dh"/>
    <property type="match status" value="1"/>
</dbReference>
<dbReference type="Gene3D" id="3.30.559.10">
    <property type="entry name" value="Chloramphenicol acetyltransferase-like domain"/>
    <property type="match status" value="1"/>
</dbReference>
<evidence type="ECO:0000256" key="11">
    <source>
        <dbReference type="RuleBase" id="RU361138"/>
    </source>
</evidence>
<dbReference type="CDD" id="cd06849">
    <property type="entry name" value="lipoyl_domain"/>
    <property type="match status" value="1"/>
</dbReference>
<dbReference type="InterPro" id="IPR000089">
    <property type="entry name" value="Biotin_lipoyl"/>
</dbReference>
<evidence type="ECO:0000256" key="5">
    <source>
        <dbReference type="ARBA" id="ARBA00019511"/>
    </source>
</evidence>
<evidence type="ECO:0000259" key="14">
    <source>
        <dbReference type="PROSITE" id="PS51826"/>
    </source>
</evidence>
<dbReference type="NCBIfam" id="NF004309">
    <property type="entry name" value="PRK05704.1"/>
    <property type="match status" value="1"/>
</dbReference>
<organism evidence="15 16">
    <name type="scientific">Hyalangium minutum</name>
    <dbReference type="NCBI Taxonomy" id="394096"/>
    <lineage>
        <taxon>Bacteria</taxon>
        <taxon>Pseudomonadati</taxon>
        <taxon>Myxococcota</taxon>
        <taxon>Myxococcia</taxon>
        <taxon>Myxococcales</taxon>
        <taxon>Cystobacterineae</taxon>
        <taxon>Archangiaceae</taxon>
        <taxon>Hyalangium</taxon>
    </lineage>
</organism>
<dbReference type="GO" id="GO:0006099">
    <property type="term" value="P:tricarboxylic acid cycle"/>
    <property type="evidence" value="ECO:0007669"/>
    <property type="project" value="UniProtKB-UniRule"/>
</dbReference>
<evidence type="ECO:0000256" key="1">
    <source>
        <dbReference type="ARBA" id="ARBA00004052"/>
    </source>
</evidence>
<dbReference type="InterPro" id="IPR006255">
    <property type="entry name" value="SucB"/>
</dbReference>
<dbReference type="PANTHER" id="PTHR43416:SF5">
    <property type="entry name" value="DIHYDROLIPOYLLYSINE-RESIDUE SUCCINYLTRANSFERASE COMPONENT OF 2-OXOGLUTARATE DEHYDROGENASE COMPLEX, MITOCHONDRIAL"/>
    <property type="match status" value="1"/>
</dbReference>
<evidence type="ECO:0000256" key="4">
    <source>
        <dbReference type="ARBA" id="ARBA00012945"/>
    </source>
</evidence>
<keyword evidence="6 11" id="KW-0816">Tricarboxylic acid cycle</keyword>
<feature type="compositionally biased region" description="Pro residues" evidence="12">
    <location>
        <begin position="148"/>
        <end position="160"/>
    </location>
</feature>